<dbReference type="AlphaFoldDB" id="A0A4Y7PWJ2"/>
<evidence type="ECO:0000259" key="1">
    <source>
        <dbReference type="Pfam" id="PF22215"/>
    </source>
</evidence>
<dbReference type="EMBL" id="ML170193">
    <property type="protein sequence ID" value="TDL19773.1"/>
    <property type="molecule type" value="Genomic_DNA"/>
</dbReference>
<dbReference type="InterPro" id="IPR059179">
    <property type="entry name" value="MLKL-like_MCAfunc"/>
</dbReference>
<dbReference type="InterPro" id="IPR054000">
    <property type="entry name" value="MLKL_N"/>
</dbReference>
<keyword evidence="3" id="KW-1185">Reference proteome</keyword>
<protein>
    <recommendedName>
        <fullName evidence="1">Mixed lineage kinase domain-containing protein</fullName>
    </recommendedName>
</protein>
<accession>A0A4Y7PWJ2</accession>
<gene>
    <name evidence="2" type="ORF">BD410DRAFT_791639</name>
</gene>
<sequence length="247" mass="27759">MVETNPRTSKGKQATKIDAVLSNASDTIALAKELAPLIPVPLLGSIFSSAQAIVDAARNVRKNKKDCAELARRVSDLTQDLAKEIHGREEAMDDRLKDSLVPLQRQLVEIQEFVERHTSRKIIMNFVNRGAISTQVTDLLMNLDYMMQRFKTTSNIRMEVQLAEMKGRLVALGEIGPHSKQIEWDGQYRVYRMAELRLLRVLRDLTSTVIKGHAEVSLVECHEAEIDGKTVVVKFYRGSPQVRGCGC</sequence>
<dbReference type="OrthoDB" id="3247621at2759"/>
<dbReference type="PANTHER" id="PTHR35832">
    <property type="entry name" value="OS12G0248400 PROTEIN-RELATED"/>
    <property type="match status" value="1"/>
</dbReference>
<dbReference type="VEuPathDB" id="FungiDB:BD410DRAFT_791639"/>
<dbReference type="Gene3D" id="1.20.930.20">
    <property type="entry name" value="Adaptor protein Cbl, N-terminal domain"/>
    <property type="match status" value="1"/>
</dbReference>
<evidence type="ECO:0000313" key="3">
    <source>
        <dbReference type="Proteomes" id="UP000294933"/>
    </source>
</evidence>
<feature type="domain" description="Mixed lineage kinase" evidence="1">
    <location>
        <begin position="43"/>
        <end position="151"/>
    </location>
</feature>
<dbReference type="GO" id="GO:0007166">
    <property type="term" value="P:cell surface receptor signaling pathway"/>
    <property type="evidence" value="ECO:0007669"/>
    <property type="project" value="InterPro"/>
</dbReference>
<evidence type="ECO:0000313" key="2">
    <source>
        <dbReference type="EMBL" id="TDL19773.1"/>
    </source>
</evidence>
<organism evidence="2 3">
    <name type="scientific">Rickenella mellea</name>
    <dbReference type="NCBI Taxonomy" id="50990"/>
    <lineage>
        <taxon>Eukaryota</taxon>
        <taxon>Fungi</taxon>
        <taxon>Dikarya</taxon>
        <taxon>Basidiomycota</taxon>
        <taxon>Agaricomycotina</taxon>
        <taxon>Agaricomycetes</taxon>
        <taxon>Hymenochaetales</taxon>
        <taxon>Rickenellaceae</taxon>
        <taxon>Rickenella</taxon>
    </lineage>
</organism>
<proteinExistence type="predicted"/>
<dbReference type="Pfam" id="PF22215">
    <property type="entry name" value="MLKL_N"/>
    <property type="match status" value="1"/>
</dbReference>
<dbReference type="CDD" id="cd21037">
    <property type="entry name" value="MLKL_NTD"/>
    <property type="match status" value="1"/>
</dbReference>
<reference evidence="2 3" key="1">
    <citation type="submission" date="2018-06" db="EMBL/GenBank/DDBJ databases">
        <title>A transcriptomic atlas of mushroom development highlights an independent origin of complex multicellularity.</title>
        <authorList>
            <consortium name="DOE Joint Genome Institute"/>
            <person name="Krizsan K."/>
            <person name="Almasi E."/>
            <person name="Merenyi Z."/>
            <person name="Sahu N."/>
            <person name="Viragh M."/>
            <person name="Koszo T."/>
            <person name="Mondo S."/>
            <person name="Kiss B."/>
            <person name="Balint B."/>
            <person name="Kues U."/>
            <person name="Barry K."/>
            <person name="Hegedus J.C."/>
            <person name="Henrissat B."/>
            <person name="Johnson J."/>
            <person name="Lipzen A."/>
            <person name="Ohm R."/>
            <person name="Nagy I."/>
            <person name="Pangilinan J."/>
            <person name="Yan J."/>
            <person name="Xiong Y."/>
            <person name="Grigoriev I.V."/>
            <person name="Hibbett D.S."/>
            <person name="Nagy L.G."/>
        </authorList>
    </citation>
    <scope>NUCLEOTIDE SEQUENCE [LARGE SCALE GENOMIC DNA]</scope>
    <source>
        <strain evidence="2 3">SZMC22713</strain>
    </source>
</reference>
<dbReference type="STRING" id="50990.A0A4Y7PWJ2"/>
<dbReference type="Proteomes" id="UP000294933">
    <property type="component" value="Unassembled WGS sequence"/>
</dbReference>
<name>A0A4Y7PWJ2_9AGAM</name>
<dbReference type="InterPro" id="IPR036537">
    <property type="entry name" value="Adaptor_Cbl_N_dom_sf"/>
</dbReference>